<evidence type="ECO:0000256" key="5">
    <source>
        <dbReference type="ARBA" id="ARBA00022840"/>
    </source>
</evidence>
<gene>
    <name evidence="9" type="ORF">DWY25_09365</name>
</gene>
<dbReference type="GeneID" id="83015609"/>
<evidence type="ECO:0000256" key="4">
    <source>
        <dbReference type="ARBA" id="ARBA00022777"/>
    </source>
</evidence>
<keyword evidence="2" id="KW-0808">Transferase</keyword>
<dbReference type="Pfam" id="PF07005">
    <property type="entry name" value="SBD_N"/>
    <property type="match status" value="1"/>
</dbReference>
<evidence type="ECO:0000256" key="3">
    <source>
        <dbReference type="ARBA" id="ARBA00022741"/>
    </source>
</evidence>
<comment type="caution">
    <text evidence="9">The sequence shown here is derived from an EMBL/GenBank/DDBJ whole genome shotgun (WGS) entry which is preliminary data.</text>
</comment>
<sequence length="424" mass="46894">MIKTGIIADDITGAQDIGVMLAKQGLITRITQKTAGRFPADTEVLIQDTDSRFDSSVTAYRKVRQAASQMKAEGCGRFYKKTCSVFRGNIGAEFDALFDETGEDFGIVSAAFIKNGRQTIQGIHYVHGQKIADSPFRSDPVNPIYESELARIIQEQSRRKTKIATLAEIRRGPEALKAFVERSKQECSYLIFDGETQDDLKIIAAAVHQEKIFLGGSGLAEELAVYWAEHAPQPRTFPTLGTRTMILAGSLTPQTHKQIQLFEQTPQSCSVVLDPLALFDKQTALRQAEQAKARMKAALDKDLIPLVYFQNDAAVVRQTKDRGRQCGWTETRTAQELSSALASLVHDVIQDNSVSRVLSAGGDTSARFIEHMKMEMMDIVDELEPGLCSTFAYSDCGPLLFILKSGSFGSDSFFISAADYLRHR</sequence>
<feature type="domain" description="Four-carbon acid sugar kinase N-terminal" evidence="7">
    <location>
        <begin position="5"/>
        <end position="223"/>
    </location>
</feature>
<dbReference type="SUPFAM" id="SSF142764">
    <property type="entry name" value="YgbK-like"/>
    <property type="match status" value="1"/>
</dbReference>
<proteinExistence type="inferred from homology"/>
<keyword evidence="6" id="KW-0119">Carbohydrate metabolism</keyword>
<dbReference type="InterPro" id="IPR010737">
    <property type="entry name" value="4-carb_acid_sugar_kinase_N"/>
</dbReference>
<accession>A0A412G0Q5</accession>
<evidence type="ECO:0000256" key="1">
    <source>
        <dbReference type="ARBA" id="ARBA00005715"/>
    </source>
</evidence>
<evidence type="ECO:0000256" key="6">
    <source>
        <dbReference type="ARBA" id="ARBA00023277"/>
    </source>
</evidence>
<dbReference type="GO" id="GO:0016301">
    <property type="term" value="F:kinase activity"/>
    <property type="evidence" value="ECO:0007669"/>
    <property type="project" value="UniProtKB-KW"/>
</dbReference>
<dbReference type="Proteomes" id="UP000284178">
    <property type="component" value="Unassembled WGS sequence"/>
</dbReference>
<dbReference type="Gene3D" id="3.40.980.20">
    <property type="entry name" value="Four-carbon acid sugar kinase, nucleotide binding domain"/>
    <property type="match status" value="1"/>
</dbReference>
<reference evidence="9 10" key="1">
    <citation type="submission" date="2018-08" db="EMBL/GenBank/DDBJ databases">
        <title>A genome reference for cultivated species of the human gut microbiota.</title>
        <authorList>
            <person name="Zou Y."/>
            <person name="Xue W."/>
            <person name="Luo G."/>
        </authorList>
    </citation>
    <scope>NUCLEOTIDE SEQUENCE [LARGE SCALE GENOMIC DNA]</scope>
    <source>
        <strain evidence="9 10">AF24-29</strain>
    </source>
</reference>
<protein>
    <submittedName>
        <fullName evidence="9">Four-carbon acid sugar kinase family protein</fullName>
    </submittedName>
</protein>
<dbReference type="GO" id="GO:0005524">
    <property type="term" value="F:ATP binding"/>
    <property type="evidence" value="ECO:0007669"/>
    <property type="project" value="UniProtKB-KW"/>
</dbReference>
<organism evidence="9 10">
    <name type="scientific">Holdemania filiformis</name>
    <dbReference type="NCBI Taxonomy" id="61171"/>
    <lineage>
        <taxon>Bacteria</taxon>
        <taxon>Bacillati</taxon>
        <taxon>Bacillota</taxon>
        <taxon>Erysipelotrichia</taxon>
        <taxon>Erysipelotrichales</taxon>
        <taxon>Erysipelotrichaceae</taxon>
        <taxon>Holdemania</taxon>
    </lineage>
</organism>
<keyword evidence="10" id="KW-1185">Reference proteome</keyword>
<dbReference type="InterPro" id="IPR042213">
    <property type="entry name" value="NBD_C_sf"/>
</dbReference>
<dbReference type="Gene3D" id="3.40.50.10840">
    <property type="entry name" value="Putative sugar-binding, N-terminal domain"/>
    <property type="match status" value="1"/>
</dbReference>
<evidence type="ECO:0000259" key="8">
    <source>
        <dbReference type="Pfam" id="PF17042"/>
    </source>
</evidence>
<name>A0A412G0Q5_9FIRM</name>
<dbReference type="InterPro" id="IPR037051">
    <property type="entry name" value="4-carb_acid_sugar_kinase_N_sf"/>
</dbReference>
<evidence type="ECO:0000256" key="2">
    <source>
        <dbReference type="ARBA" id="ARBA00022679"/>
    </source>
</evidence>
<evidence type="ECO:0000259" key="7">
    <source>
        <dbReference type="Pfam" id="PF07005"/>
    </source>
</evidence>
<dbReference type="Pfam" id="PF17042">
    <property type="entry name" value="NBD_C"/>
    <property type="match status" value="1"/>
</dbReference>
<evidence type="ECO:0000313" key="10">
    <source>
        <dbReference type="Proteomes" id="UP000284178"/>
    </source>
</evidence>
<dbReference type="InterPro" id="IPR031475">
    <property type="entry name" value="NBD_C"/>
</dbReference>
<dbReference type="AlphaFoldDB" id="A0A412G0Q5"/>
<evidence type="ECO:0000313" key="9">
    <source>
        <dbReference type="EMBL" id="RGR74011.1"/>
    </source>
</evidence>
<keyword evidence="5" id="KW-0067">ATP-binding</keyword>
<keyword evidence="4 9" id="KW-0418">Kinase</keyword>
<dbReference type="EMBL" id="QRUP01000010">
    <property type="protein sequence ID" value="RGR74011.1"/>
    <property type="molecule type" value="Genomic_DNA"/>
</dbReference>
<comment type="similarity">
    <text evidence="1">Belongs to the four-carbon acid sugar kinase family.</text>
</comment>
<dbReference type="RefSeq" id="WP_117895016.1">
    <property type="nucleotide sequence ID" value="NZ_CABJCV010000010.1"/>
</dbReference>
<feature type="domain" description="Four-carbon acid sugar kinase nucleotide binding" evidence="8">
    <location>
        <begin position="245"/>
        <end position="414"/>
    </location>
</feature>
<keyword evidence="3" id="KW-0547">Nucleotide-binding</keyword>